<gene>
    <name evidence="1" type="ORF">RHMOL_Rhmol09G0130400</name>
</gene>
<proteinExistence type="predicted"/>
<keyword evidence="2" id="KW-1185">Reference proteome</keyword>
<evidence type="ECO:0000313" key="1">
    <source>
        <dbReference type="EMBL" id="KAI8538779.1"/>
    </source>
</evidence>
<accession>A0ACC0MDY3</accession>
<dbReference type="Proteomes" id="UP001062846">
    <property type="component" value="Chromosome 9"/>
</dbReference>
<dbReference type="EMBL" id="CM046396">
    <property type="protein sequence ID" value="KAI8538779.1"/>
    <property type="molecule type" value="Genomic_DNA"/>
</dbReference>
<organism evidence="1 2">
    <name type="scientific">Rhododendron molle</name>
    <name type="common">Chinese azalea</name>
    <name type="synonym">Azalea mollis</name>
    <dbReference type="NCBI Taxonomy" id="49168"/>
    <lineage>
        <taxon>Eukaryota</taxon>
        <taxon>Viridiplantae</taxon>
        <taxon>Streptophyta</taxon>
        <taxon>Embryophyta</taxon>
        <taxon>Tracheophyta</taxon>
        <taxon>Spermatophyta</taxon>
        <taxon>Magnoliopsida</taxon>
        <taxon>eudicotyledons</taxon>
        <taxon>Gunneridae</taxon>
        <taxon>Pentapetalae</taxon>
        <taxon>asterids</taxon>
        <taxon>Ericales</taxon>
        <taxon>Ericaceae</taxon>
        <taxon>Ericoideae</taxon>
        <taxon>Rhodoreae</taxon>
        <taxon>Rhododendron</taxon>
    </lineage>
</organism>
<sequence length="999" mass="106961">MIFPHFLEKMRNNPLLFPLLLLLSLLSPLSVHSQTATPADASVMQDLKKSLDSPSSLNWTDPNPCKWPHVGCANDGRITRIQIGHLNLQGSLPASLSALASLTRFEAMFNQLTGPVPSLSGLTSLQFVLLNNNNFTSFPPGFFAGLTNLQQIYIDYNPFAAWELPDLLLNASALQVLSATSANITGPVPAFIGSLSGLTTLHLAFNSLSGPLPGSFAGSSVQSLWLNGQRSSSNLNGSLSVLQNMTYLTEAWLHGNSFTGPLPDFSLTTMLQNLSVRDNQITGPVPETLTSLASLRVVNLTNNYLQGPSPSFRRSVAVDMSGANSFCLDEAGVGCDPRVDALLSVAQAVGYPLRFASNWKGNDPCNPPWTGISCSANGNITVVNFQKMVLSGTISPNFSEFASLQELNLAGNDLTGTIPSQLTTLANLRELDVSNNNLYGKIPSFRSNVVVKTDGNPDIGKDTGSPPAGTPDSSSGSSPGTPSTSGGGGNKSSSGVVVGSVIGSVCAVLAIGVGVFCVYRAKRKHAGRVQSPNEMVIHPRLSGSETDGVKITIANSGVNGGAGSESNYSHGSSGTGPGDIHVIETGSMVISIQVLKNVTNNFSVENVLGRGGFGTVYKGELHDGTKIAVKRMESGVVTEKGLDEFKSEIAVLTKVRHRHLVGLLGYCLDGNERLLVYEYMPQGTLSRFLFHWKEEGLKPLEWSKRLTIALDVARGVEYLHGLAHQSFIHRDLKPSNILLGDDMRAKVADFGLVRLAPDGKVSIVTRLAGTFGYLAPEYAVTGRVTTKIDVFSFGVILMEIITGRKALDETQQEESVHLVTWFRRMHINKETFRKAIDPTLNLDDEETLASVGTVAELAGHCCAREPSQRPDMGHAVNVLSSLTELWKPSDLETEDMYAIDFDMTLPQAVKKWQALEGISGVDSSASSSFPGSGENTQTSIPTRPSGFADSFTSADGRFALLFPEDGSFVTGLKSEQPLTSLVFVLRSFGNANIYLKLLS</sequence>
<protein>
    <submittedName>
        <fullName evidence="1">Uncharacterized protein</fullName>
    </submittedName>
</protein>
<comment type="caution">
    <text evidence="1">The sequence shown here is derived from an EMBL/GenBank/DDBJ whole genome shotgun (WGS) entry which is preliminary data.</text>
</comment>
<name>A0ACC0MDY3_RHOML</name>
<evidence type="ECO:0000313" key="2">
    <source>
        <dbReference type="Proteomes" id="UP001062846"/>
    </source>
</evidence>
<reference evidence="1" key="1">
    <citation type="submission" date="2022-02" db="EMBL/GenBank/DDBJ databases">
        <title>Plant Genome Project.</title>
        <authorList>
            <person name="Zhang R.-G."/>
        </authorList>
    </citation>
    <scope>NUCLEOTIDE SEQUENCE</scope>
    <source>
        <strain evidence="1">AT1</strain>
    </source>
</reference>